<keyword evidence="1" id="KW-0472">Membrane</keyword>
<feature type="domain" description="SHOCT" evidence="2">
    <location>
        <begin position="75"/>
        <end position="100"/>
    </location>
</feature>
<gene>
    <name evidence="3" type="ORF">E5J99_08280</name>
</gene>
<name>A0A4Z0PP08_9BACT</name>
<dbReference type="EMBL" id="SRLD01000013">
    <property type="protein sequence ID" value="TGE17037.1"/>
    <property type="molecule type" value="Genomic_DNA"/>
</dbReference>
<reference evidence="3 4" key="1">
    <citation type="submission" date="2019-04" db="EMBL/GenBank/DDBJ databases">
        <authorList>
            <person name="Feng G."/>
            <person name="Zhang J."/>
            <person name="Zhu H."/>
        </authorList>
    </citation>
    <scope>NUCLEOTIDE SEQUENCE [LARGE SCALE GENOMIC DNA]</scope>
    <source>
        <strain evidence="3 4">JCM 17223</strain>
    </source>
</reference>
<evidence type="ECO:0000313" key="4">
    <source>
        <dbReference type="Proteomes" id="UP000297739"/>
    </source>
</evidence>
<dbReference type="Proteomes" id="UP000297739">
    <property type="component" value="Unassembled WGS sequence"/>
</dbReference>
<feature type="transmembrane region" description="Helical" evidence="1">
    <location>
        <begin position="32"/>
        <end position="53"/>
    </location>
</feature>
<dbReference type="InterPro" id="IPR016410">
    <property type="entry name" value="Phage_imm"/>
</dbReference>
<accession>A0A4Z0PP08</accession>
<evidence type="ECO:0000259" key="2">
    <source>
        <dbReference type="Pfam" id="PF09851"/>
    </source>
</evidence>
<evidence type="ECO:0000313" key="3">
    <source>
        <dbReference type="EMBL" id="TGE17037.1"/>
    </source>
</evidence>
<protein>
    <submittedName>
        <fullName evidence="3">Superinfection immunity protein</fullName>
    </submittedName>
</protein>
<dbReference type="InterPro" id="IPR018649">
    <property type="entry name" value="SHOCT"/>
</dbReference>
<keyword evidence="4" id="KW-1185">Reference proteome</keyword>
<comment type="caution">
    <text evidence="3">The sequence shown here is derived from an EMBL/GenBank/DDBJ whole genome shotgun (WGS) entry which is preliminary data.</text>
</comment>
<sequence>MPLLLLGIPAVFLVFFIPSIIARHRSDFSTILLINVVAGWSIIGWVAALYLALRKNSTTLSSTASAGPSTFSVADEIAKLRDLREQGVLTPAEFERQKNNLIS</sequence>
<keyword evidence="1" id="KW-0812">Transmembrane</keyword>
<proteinExistence type="predicted"/>
<keyword evidence="1" id="KW-1133">Transmembrane helix</keyword>
<dbReference type="Pfam" id="PF14373">
    <property type="entry name" value="Imm_superinfect"/>
    <property type="match status" value="1"/>
</dbReference>
<dbReference type="AlphaFoldDB" id="A0A4Z0PP08"/>
<organism evidence="3 4">
    <name type="scientific">Hymenobacter elongatus</name>
    <dbReference type="NCBI Taxonomy" id="877208"/>
    <lineage>
        <taxon>Bacteria</taxon>
        <taxon>Pseudomonadati</taxon>
        <taxon>Bacteroidota</taxon>
        <taxon>Cytophagia</taxon>
        <taxon>Cytophagales</taxon>
        <taxon>Hymenobacteraceae</taxon>
        <taxon>Hymenobacter</taxon>
    </lineage>
</organism>
<evidence type="ECO:0000256" key="1">
    <source>
        <dbReference type="SAM" id="Phobius"/>
    </source>
</evidence>
<dbReference type="Pfam" id="PF09851">
    <property type="entry name" value="SHOCT"/>
    <property type="match status" value="1"/>
</dbReference>
<dbReference type="OrthoDB" id="9814116at2"/>